<feature type="domain" description="VOC" evidence="1">
    <location>
        <begin position="9"/>
        <end position="129"/>
    </location>
</feature>
<dbReference type="PANTHER" id="PTHR33993:SF14">
    <property type="entry name" value="GB|AAF24581.1"/>
    <property type="match status" value="1"/>
</dbReference>
<dbReference type="InterPro" id="IPR004360">
    <property type="entry name" value="Glyas_Fos-R_dOase_dom"/>
</dbReference>
<evidence type="ECO:0000259" key="1">
    <source>
        <dbReference type="PROSITE" id="PS51819"/>
    </source>
</evidence>
<accession>G6EIA5</accession>
<dbReference type="STRING" id="1088721.JI59_02365"/>
<proteinExistence type="predicted"/>
<comment type="caution">
    <text evidence="2">The sequence shown here is derived from an EMBL/GenBank/DDBJ whole genome shotgun (WGS) entry which is preliminary data.</text>
</comment>
<reference evidence="2 3" key="1">
    <citation type="journal article" date="2012" name="J. Bacteriol.">
        <title>Genome sequence of benzo(a)pyrene-degrading bacterium Novosphingobium pentaromativorans US6-1.</title>
        <authorList>
            <person name="Luo Y.R."/>
            <person name="Kang S.G."/>
            <person name="Kim S.J."/>
            <person name="Kim M.R."/>
            <person name="Li N."/>
            <person name="Lee J.H."/>
            <person name="Kwon K.K."/>
        </authorList>
    </citation>
    <scope>NUCLEOTIDE SEQUENCE [LARGE SCALE GENOMIC DNA]</scope>
    <source>
        <strain evidence="2 3">US6-1</strain>
    </source>
</reference>
<dbReference type="AlphaFoldDB" id="G6EIA5"/>
<dbReference type="Proteomes" id="UP000004030">
    <property type="component" value="Unassembled WGS sequence"/>
</dbReference>
<protein>
    <submittedName>
        <fullName evidence="2">Glyoxalase/bleomycin resistance protein/dioxygenase</fullName>
    </submittedName>
</protein>
<dbReference type="SUPFAM" id="SSF54593">
    <property type="entry name" value="Glyoxalase/Bleomycin resistance protein/Dihydroxybiphenyl dioxygenase"/>
    <property type="match status" value="2"/>
</dbReference>
<dbReference type="InterPro" id="IPR037523">
    <property type="entry name" value="VOC_core"/>
</dbReference>
<evidence type="ECO:0000313" key="3">
    <source>
        <dbReference type="Proteomes" id="UP000004030"/>
    </source>
</evidence>
<dbReference type="eggNOG" id="COG3324">
    <property type="taxonomic scope" value="Bacteria"/>
</dbReference>
<sequence>MTMTNPTGSFIWYELMTTDPDAAARFYGSVVGWTVAAGTPDQTGGMDYRMFERSDGGNAGGMLKLTDEMVAGGARPTWLPYLHTPDVDREVAEIEAEGGKVMMPASDLPVGRIAMVTDPQGVPIYLMAPIPPADKPDAASDVFSVSENQHVRWNELASPDQAASMDFYARHFGYAFNEKMAMGEMGDYCFIDHHGVTLGAIMPQMNPQQPTLWLFYFGVPSLLAAKQRIEDAGGQIIMGPHEVPGGEWIVVGLDPHGAPFGLVGPKGE</sequence>
<dbReference type="InterPro" id="IPR052164">
    <property type="entry name" value="Anthracycline_SecMetBiosynth"/>
</dbReference>
<organism evidence="2 3">
    <name type="scientific">Novosphingobium pentaromativorans US6-1</name>
    <dbReference type="NCBI Taxonomy" id="1088721"/>
    <lineage>
        <taxon>Bacteria</taxon>
        <taxon>Pseudomonadati</taxon>
        <taxon>Pseudomonadota</taxon>
        <taxon>Alphaproteobacteria</taxon>
        <taxon>Sphingomonadales</taxon>
        <taxon>Sphingomonadaceae</taxon>
        <taxon>Novosphingobium</taxon>
    </lineage>
</organism>
<dbReference type="EMBL" id="AGFM01000064">
    <property type="protein sequence ID" value="EHJ58847.1"/>
    <property type="molecule type" value="Genomic_DNA"/>
</dbReference>
<keyword evidence="2" id="KW-0560">Oxidoreductase</keyword>
<dbReference type="InterPro" id="IPR029068">
    <property type="entry name" value="Glyas_Bleomycin-R_OHBP_Dase"/>
</dbReference>
<name>G6EIA5_9SPHN</name>
<dbReference type="PATRIC" id="fig|1088721.3.peg.4012"/>
<dbReference type="PANTHER" id="PTHR33993">
    <property type="entry name" value="GLYOXALASE-RELATED"/>
    <property type="match status" value="1"/>
</dbReference>
<dbReference type="Pfam" id="PF00903">
    <property type="entry name" value="Glyoxalase"/>
    <property type="match status" value="2"/>
</dbReference>
<evidence type="ECO:0000313" key="2">
    <source>
        <dbReference type="EMBL" id="EHJ58847.1"/>
    </source>
</evidence>
<keyword evidence="2" id="KW-0223">Dioxygenase</keyword>
<feature type="domain" description="VOC" evidence="1">
    <location>
        <begin position="150"/>
        <end position="265"/>
    </location>
</feature>
<gene>
    <name evidence="2" type="ORF">NSU_4076</name>
</gene>
<dbReference type="CDD" id="cd07247">
    <property type="entry name" value="SgaA_N_like"/>
    <property type="match status" value="2"/>
</dbReference>
<dbReference type="Gene3D" id="3.10.180.10">
    <property type="entry name" value="2,3-Dihydroxybiphenyl 1,2-Dioxygenase, domain 1"/>
    <property type="match status" value="2"/>
</dbReference>
<dbReference type="GO" id="GO:0051213">
    <property type="term" value="F:dioxygenase activity"/>
    <property type="evidence" value="ECO:0007669"/>
    <property type="project" value="UniProtKB-KW"/>
</dbReference>
<dbReference type="PROSITE" id="PS51819">
    <property type="entry name" value="VOC"/>
    <property type="match status" value="2"/>
</dbReference>
<keyword evidence="3" id="KW-1185">Reference proteome</keyword>